<feature type="compositionally biased region" description="Low complexity" evidence="7">
    <location>
        <begin position="9"/>
        <end position="23"/>
    </location>
</feature>
<comment type="subcellular location">
    <subcellularLocation>
        <location evidence="2">Nucleus</location>
    </subcellularLocation>
</comment>
<dbReference type="GO" id="GO:0005634">
    <property type="term" value="C:nucleus"/>
    <property type="evidence" value="ECO:0007669"/>
    <property type="project" value="UniProtKB-SubCell"/>
</dbReference>
<proteinExistence type="inferred from homology"/>
<organism evidence="10">
    <name type="scientific">Talaromyces marneffei PM1</name>
    <dbReference type="NCBI Taxonomy" id="1077442"/>
    <lineage>
        <taxon>Eukaryota</taxon>
        <taxon>Fungi</taxon>
        <taxon>Dikarya</taxon>
        <taxon>Ascomycota</taxon>
        <taxon>Pezizomycotina</taxon>
        <taxon>Eurotiomycetes</taxon>
        <taxon>Eurotiomycetidae</taxon>
        <taxon>Eurotiales</taxon>
        <taxon>Trichocomaceae</taxon>
        <taxon>Talaromyces</taxon>
        <taxon>Talaromyces sect. Talaromyces</taxon>
    </lineage>
</organism>
<feature type="compositionally biased region" description="Basic and acidic residues" evidence="7">
    <location>
        <begin position="119"/>
        <end position="128"/>
    </location>
</feature>
<feature type="compositionally biased region" description="Gly residues" evidence="7">
    <location>
        <begin position="203"/>
        <end position="216"/>
    </location>
</feature>
<evidence type="ECO:0000256" key="1">
    <source>
        <dbReference type="ARBA" id="ARBA00002212"/>
    </source>
</evidence>
<name>A0A093V4L0_TALMA</name>
<evidence type="ECO:0000256" key="3">
    <source>
        <dbReference type="ARBA" id="ARBA00008057"/>
    </source>
</evidence>
<keyword evidence="5" id="KW-0539">Nucleus</keyword>
<evidence type="ECO:0000256" key="8">
    <source>
        <dbReference type="SAM" id="Phobius"/>
    </source>
</evidence>
<sequence>MGDHSVTDYNDPAANAPDAAAYGKGKGKAADAYGDVNMGEEEDDESSEEEEEEEDEMGAEDEDEDEGDNLEPISADNIIEGGRRTRGKRIDFAEAAEKAKAAGDDPMDDEDDEDEDFHGEDNDGDHMQELMQPATGMLKDKLISASSFSHSNLHQRDPRSSSSLFDSYSGDRGSRPTSRSPATNVTSSTYAGAYPGSVSNGYPNGGGGLYPGGQGQQHGYRAATPNSRESQNDNEVEGITAKVKALKEADTMNEAFDSTRIRLRGTMNRMLRMAERTGVGWKVWVGFFLAVFLLFAYVWLF</sequence>
<evidence type="ECO:0000313" key="10">
    <source>
        <dbReference type="EMBL" id="KFX47105.1"/>
    </source>
</evidence>
<evidence type="ECO:0000256" key="2">
    <source>
        <dbReference type="ARBA" id="ARBA00004123"/>
    </source>
</evidence>
<dbReference type="AlphaFoldDB" id="A0A093V4L0"/>
<feature type="domain" description="Histone chaperone" evidence="9">
    <location>
        <begin position="64"/>
        <end position="101"/>
    </location>
</feature>
<feature type="transmembrane region" description="Helical" evidence="8">
    <location>
        <begin position="279"/>
        <end position="300"/>
    </location>
</feature>
<accession>A0A093V4L0</accession>
<evidence type="ECO:0000256" key="6">
    <source>
        <dbReference type="ARBA" id="ARBA00025877"/>
    </source>
</evidence>
<dbReference type="Pfam" id="PF09649">
    <property type="entry name" value="CHZ"/>
    <property type="match status" value="1"/>
</dbReference>
<feature type="compositionally biased region" description="Acidic residues" evidence="7">
    <location>
        <begin position="105"/>
        <end position="118"/>
    </location>
</feature>
<evidence type="ECO:0000259" key="9">
    <source>
        <dbReference type="SMART" id="SM01082"/>
    </source>
</evidence>
<evidence type="ECO:0000256" key="4">
    <source>
        <dbReference type="ARBA" id="ARBA00023186"/>
    </source>
</evidence>
<keyword evidence="8" id="KW-1133">Transmembrane helix</keyword>
<feature type="region of interest" description="Disordered" evidence="7">
    <location>
        <begin position="1"/>
        <end position="235"/>
    </location>
</feature>
<comment type="caution">
    <text evidence="10">The sequence shown here is derived from an EMBL/GenBank/DDBJ whole genome shotgun (WGS) entry which is preliminary data.</text>
</comment>
<keyword evidence="8" id="KW-0812">Transmembrane</keyword>
<feature type="compositionally biased region" description="Polar residues" evidence="7">
    <location>
        <begin position="175"/>
        <end position="190"/>
    </location>
</feature>
<evidence type="ECO:0000256" key="7">
    <source>
        <dbReference type="SAM" id="MobiDB-lite"/>
    </source>
</evidence>
<feature type="compositionally biased region" description="Basic and acidic residues" evidence="7">
    <location>
        <begin position="88"/>
        <end position="103"/>
    </location>
</feature>
<comment type="similarity">
    <text evidence="3">Belongs to the CHZ1 family.</text>
</comment>
<feature type="compositionally biased region" description="Acidic residues" evidence="7">
    <location>
        <begin position="38"/>
        <end position="69"/>
    </location>
</feature>
<dbReference type="SMART" id="SM01082">
    <property type="entry name" value="CHZ"/>
    <property type="match status" value="1"/>
</dbReference>
<feature type="compositionally biased region" description="Low complexity" evidence="7">
    <location>
        <begin position="160"/>
        <end position="171"/>
    </location>
</feature>
<protein>
    <submittedName>
        <fullName evidence="10">Histone H2A.Z-specific chaperone chz1</fullName>
    </submittedName>
</protein>
<gene>
    <name evidence="10" type="ORF">GQ26_0161430</name>
</gene>
<dbReference type="eggNOG" id="ENOG502SCUM">
    <property type="taxonomic scope" value="Eukaryota"/>
</dbReference>
<keyword evidence="8" id="KW-0472">Membrane</keyword>
<comment type="subunit">
    <text evidence="6">Forms a heterotrimer with H2A.Z-H2B, stabilizing the association of the histone dimer. Also, with a lower affinity, forms a heterotrimer with H2A-H2B.</text>
</comment>
<comment type="function">
    <text evidence="1">Forms a chaperone-bound H2A.Z-H2B complex that acts as a source for SWR1 complex-dependent H2A to H2A.Z histone replacement in chromatin.</text>
</comment>
<dbReference type="InterPro" id="IPR019098">
    <property type="entry name" value="Histone_chaperone_domain_CHZ"/>
</dbReference>
<evidence type="ECO:0000256" key="5">
    <source>
        <dbReference type="ARBA" id="ARBA00023242"/>
    </source>
</evidence>
<reference evidence="10" key="1">
    <citation type="journal article" date="2014" name="PLoS Genet.">
        <title>Signature Gene Expression Reveals Novel Clues to the Molecular Mechanisms of Dimorphic Transition in Penicillium marneffei.</title>
        <authorList>
            <person name="Yang E."/>
            <person name="Wang G."/>
            <person name="Cai J."/>
            <person name="Woo P.C."/>
            <person name="Lau S.K."/>
            <person name="Yuen K.-Y."/>
            <person name="Chow W.-N."/>
            <person name="Lin X."/>
        </authorList>
    </citation>
    <scope>NUCLEOTIDE SEQUENCE [LARGE SCALE GENOMIC DNA]</scope>
    <source>
        <strain evidence="10">PM1</strain>
    </source>
</reference>
<dbReference type="EMBL" id="JPOX01000016">
    <property type="protein sequence ID" value="KFX47105.1"/>
    <property type="molecule type" value="Genomic_DNA"/>
</dbReference>
<keyword evidence="4" id="KW-0143">Chaperone</keyword>